<dbReference type="Proteomes" id="UP001595615">
    <property type="component" value="Unassembled WGS sequence"/>
</dbReference>
<proteinExistence type="predicted"/>
<name>A0ABV7X9R8_9SPHN</name>
<evidence type="ECO:0000313" key="1">
    <source>
        <dbReference type="EMBL" id="MFC3712876.1"/>
    </source>
</evidence>
<gene>
    <name evidence="1" type="ORF">ACFOMD_09860</name>
</gene>
<dbReference type="RefSeq" id="WP_380860620.1">
    <property type="nucleotide sequence ID" value="NZ_JBHRXV010000009.1"/>
</dbReference>
<accession>A0ABV7X9R8</accession>
<evidence type="ECO:0000313" key="2">
    <source>
        <dbReference type="Proteomes" id="UP001595615"/>
    </source>
</evidence>
<reference evidence="2" key="1">
    <citation type="journal article" date="2019" name="Int. J. Syst. Evol. Microbiol.">
        <title>The Global Catalogue of Microorganisms (GCM) 10K type strain sequencing project: providing services to taxonomists for standard genome sequencing and annotation.</title>
        <authorList>
            <consortium name="The Broad Institute Genomics Platform"/>
            <consortium name="The Broad Institute Genome Sequencing Center for Infectious Disease"/>
            <person name="Wu L."/>
            <person name="Ma J."/>
        </authorList>
    </citation>
    <scope>NUCLEOTIDE SEQUENCE [LARGE SCALE GENOMIC DNA]</scope>
    <source>
        <strain evidence="2">KCTC 42644</strain>
    </source>
</reference>
<protein>
    <submittedName>
        <fullName evidence="1">Uncharacterized protein</fullName>
    </submittedName>
</protein>
<organism evidence="1 2">
    <name type="scientific">Sphingoaurantiacus capsulatus</name>
    <dbReference type="NCBI Taxonomy" id="1771310"/>
    <lineage>
        <taxon>Bacteria</taxon>
        <taxon>Pseudomonadati</taxon>
        <taxon>Pseudomonadota</taxon>
        <taxon>Alphaproteobacteria</taxon>
        <taxon>Sphingomonadales</taxon>
        <taxon>Sphingosinicellaceae</taxon>
        <taxon>Sphingoaurantiacus</taxon>
    </lineage>
</organism>
<keyword evidence="2" id="KW-1185">Reference proteome</keyword>
<dbReference type="EMBL" id="JBHRXV010000009">
    <property type="protein sequence ID" value="MFC3712876.1"/>
    <property type="molecule type" value="Genomic_DNA"/>
</dbReference>
<sequence length="107" mass="11856">MPQLDLRRFKDVRVGEALPATVATALGDMPSWSEMARRYVRNWAGPGALIAEHLATVGNDTGADEIEDIAGSIYARHLDDSYNIDVRVVARTRSGTRLVDIVRVRLH</sequence>
<comment type="caution">
    <text evidence="1">The sequence shown here is derived from an EMBL/GenBank/DDBJ whole genome shotgun (WGS) entry which is preliminary data.</text>
</comment>